<gene>
    <name evidence="1" type="ORF">K7432_013591</name>
</gene>
<evidence type="ECO:0000313" key="2">
    <source>
        <dbReference type="Proteomes" id="UP001479436"/>
    </source>
</evidence>
<dbReference type="EMBL" id="JASJQH010008245">
    <property type="protein sequence ID" value="KAK9694073.1"/>
    <property type="molecule type" value="Genomic_DNA"/>
</dbReference>
<comment type="caution">
    <text evidence="1">The sequence shown here is derived from an EMBL/GenBank/DDBJ whole genome shotgun (WGS) entry which is preliminary data.</text>
</comment>
<name>A0ABR2VQK7_9FUNG</name>
<accession>A0ABR2VQK7</accession>
<evidence type="ECO:0000313" key="1">
    <source>
        <dbReference type="EMBL" id="KAK9694073.1"/>
    </source>
</evidence>
<protein>
    <submittedName>
        <fullName evidence="1">Uncharacterized protein</fullName>
    </submittedName>
</protein>
<proteinExistence type="predicted"/>
<sequence length="105" mass="11432">MGNFGGEFRIVYTGCNTQVGRVASTDWKWKIEHAPGNTIALNGLEATNGGGDVRIYTTEVDIDPSKEIAYVQLPTARLIYDVHPAGKGIKGHVHVFSLATRKIGY</sequence>
<keyword evidence="2" id="KW-1185">Reference proteome</keyword>
<organism evidence="1 2">
    <name type="scientific">Basidiobolus ranarum</name>
    <dbReference type="NCBI Taxonomy" id="34480"/>
    <lineage>
        <taxon>Eukaryota</taxon>
        <taxon>Fungi</taxon>
        <taxon>Fungi incertae sedis</taxon>
        <taxon>Zoopagomycota</taxon>
        <taxon>Entomophthoromycotina</taxon>
        <taxon>Basidiobolomycetes</taxon>
        <taxon>Basidiobolales</taxon>
        <taxon>Basidiobolaceae</taxon>
        <taxon>Basidiobolus</taxon>
    </lineage>
</organism>
<reference evidence="1 2" key="1">
    <citation type="submission" date="2023-04" db="EMBL/GenBank/DDBJ databases">
        <title>Genome of Basidiobolus ranarum AG-B5.</title>
        <authorList>
            <person name="Stajich J.E."/>
            <person name="Carter-House D."/>
            <person name="Gryganskyi A."/>
        </authorList>
    </citation>
    <scope>NUCLEOTIDE SEQUENCE [LARGE SCALE GENOMIC DNA]</scope>
    <source>
        <strain evidence="1 2">AG-B5</strain>
    </source>
</reference>
<dbReference type="Proteomes" id="UP001479436">
    <property type="component" value="Unassembled WGS sequence"/>
</dbReference>